<dbReference type="SMART" id="SM00387">
    <property type="entry name" value="HATPase_c"/>
    <property type="match status" value="1"/>
</dbReference>
<dbReference type="Pfam" id="PF00072">
    <property type="entry name" value="Response_reg"/>
    <property type="match status" value="1"/>
</dbReference>
<feature type="modified residue" description="4-aspartylphosphate" evidence="11">
    <location>
        <position position="670"/>
    </location>
</feature>
<dbReference type="InterPro" id="IPR011006">
    <property type="entry name" value="CheY-like_superfamily"/>
</dbReference>
<dbReference type="Gene3D" id="3.30.565.10">
    <property type="entry name" value="Histidine kinase-like ATPase, C-terminal domain"/>
    <property type="match status" value="1"/>
</dbReference>
<evidence type="ECO:0000256" key="3">
    <source>
        <dbReference type="ARBA" id="ARBA00012438"/>
    </source>
</evidence>
<dbReference type="InterPro" id="IPR003594">
    <property type="entry name" value="HATPase_dom"/>
</dbReference>
<dbReference type="Pfam" id="PF02743">
    <property type="entry name" value="dCache_1"/>
    <property type="match status" value="1"/>
</dbReference>
<gene>
    <name evidence="16" type="ORF">HHL11_16000</name>
</gene>
<evidence type="ECO:0000259" key="15">
    <source>
        <dbReference type="PROSITE" id="PS50110"/>
    </source>
</evidence>
<dbReference type="RefSeq" id="WP_169419341.1">
    <property type="nucleotide sequence ID" value="NZ_JABBFX010000001.1"/>
</dbReference>
<feature type="domain" description="Response regulatory" evidence="15">
    <location>
        <begin position="621"/>
        <end position="737"/>
    </location>
</feature>
<evidence type="ECO:0000313" key="17">
    <source>
        <dbReference type="Proteomes" id="UP000541185"/>
    </source>
</evidence>
<dbReference type="Pfam" id="PF00512">
    <property type="entry name" value="HisKA"/>
    <property type="match status" value="1"/>
</dbReference>
<dbReference type="PRINTS" id="PR00344">
    <property type="entry name" value="BCTRLSENSOR"/>
</dbReference>
<dbReference type="SUPFAM" id="SSF55874">
    <property type="entry name" value="ATPase domain of HSP90 chaperone/DNA topoisomerase II/histidine kinase"/>
    <property type="match status" value="1"/>
</dbReference>
<dbReference type="GO" id="GO:0005886">
    <property type="term" value="C:plasma membrane"/>
    <property type="evidence" value="ECO:0007669"/>
    <property type="project" value="UniProtKB-SubCell"/>
</dbReference>
<dbReference type="SUPFAM" id="SSF47384">
    <property type="entry name" value="Homodimeric domain of signal transducing histidine kinase"/>
    <property type="match status" value="1"/>
</dbReference>
<dbReference type="Gene3D" id="3.30.450.20">
    <property type="entry name" value="PAS domain"/>
    <property type="match status" value="1"/>
</dbReference>
<evidence type="ECO:0000259" key="14">
    <source>
        <dbReference type="PROSITE" id="PS50109"/>
    </source>
</evidence>
<dbReference type="CDD" id="cd18774">
    <property type="entry name" value="PDC2_HK_sensor"/>
    <property type="match status" value="1"/>
</dbReference>
<evidence type="ECO:0000256" key="2">
    <source>
        <dbReference type="ARBA" id="ARBA00004429"/>
    </source>
</evidence>
<feature type="signal peptide" evidence="13">
    <location>
        <begin position="1"/>
        <end position="32"/>
    </location>
</feature>
<keyword evidence="12" id="KW-0175">Coiled coil</keyword>
<keyword evidence="6" id="KW-0808">Transferase</keyword>
<reference evidence="16 17" key="1">
    <citation type="submission" date="2020-04" db="EMBL/GenBank/DDBJ databases">
        <title>Ramlibacter sp. G-1-2-2 isolated from soil.</title>
        <authorList>
            <person name="Dahal R.H."/>
        </authorList>
    </citation>
    <scope>NUCLEOTIDE SEQUENCE [LARGE SCALE GENOMIC DNA]</scope>
    <source>
        <strain evidence="16 17">G-1-2-2</strain>
    </source>
</reference>
<accession>A0A848HCI9</accession>
<dbReference type="PANTHER" id="PTHR43547">
    <property type="entry name" value="TWO-COMPONENT HISTIDINE KINASE"/>
    <property type="match status" value="1"/>
</dbReference>
<dbReference type="PROSITE" id="PS50110">
    <property type="entry name" value="RESPONSE_REGULATORY"/>
    <property type="match status" value="1"/>
</dbReference>
<dbReference type="Gene3D" id="3.40.50.2300">
    <property type="match status" value="1"/>
</dbReference>
<dbReference type="PANTHER" id="PTHR43547:SF2">
    <property type="entry name" value="HYBRID SIGNAL TRANSDUCTION HISTIDINE KINASE C"/>
    <property type="match status" value="1"/>
</dbReference>
<dbReference type="InterPro" id="IPR036097">
    <property type="entry name" value="HisK_dim/P_sf"/>
</dbReference>
<dbReference type="Pfam" id="PF02518">
    <property type="entry name" value="HATPase_c"/>
    <property type="match status" value="1"/>
</dbReference>
<dbReference type="InterPro" id="IPR001789">
    <property type="entry name" value="Sig_transdc_resp-reg_receiver"/>
</dbReference>
<feature type="coiled-coil region" evidence="12">
    <location>
        <begin position="337"/>
        <end position="371"/>
    </location>
</feature>
<keyword evidence="5 11" id="KW-0597">Phosphoprotein</keyword>
<dbReference type="EMBL" id="JABBFX010000001">
    <property type="protein sequence ID" value="NML45258.1"/>
    <property type="molecule type" value="Genomic_DNA"/>
</dbReference>
<feature type="domain" description="Histidine kinase" evidence="14">
    <location>
        <begin position="385"/>
        <end position="601"/>
    </location>
</feature>
<evidence type="ECO:0000256" key="10">
    <source>
        <dbReference type="ARBA" id="ARBA00023136"/>
    </source>
</evidence>
<evidence type="ECO:0000256" key="8">
    <source>
        <dbReference type="ARBA" id="ARBA00022777"/>
    </source>
</evidence>
<evidence type="ECO:0000256" key="7">
    <source>
        <dbReference type="ARBA" id="ARBA00022692"/>
    </source>
</evidence>
<dbReference type="InterPro" id="IPR004358">
    <property type="entry name" value="Sig_transdc_His_kin-like_C"/>
</dbReference>
<keyword evidence="13" id="KW-0732">Signal</keyword>
<comment type="caution">
    <text evidence="16">The sequence shown here is derived from an EMBL/GenBank/DDBJ whole genome shotgun (WGS) entry which is preliminary data.</text>
</comment>
<feature type="chain" id="PRO_5032353226" description="histidine kinase" evidence="13">
    <location>
        <begin position="33"/>
        <end position="745"/>
    </location>
</feature>
<dbReference type="CDD" id="cd00082">
    <property type="entry name" value="HisKA"/>
    <property type="match status" value="1"/>
</dbReference>
<dbReference type="InterPro" id="IPR003661">
    <property type="entry name" value="HisK_dim/P_dom"/>
</dbReference>
<evidence type="ECO:0000256" key="1">
    <source>
        <dbReference type="ARBA" id="ARBA00000085"/>
    </source>
</evidence>
<protein>
    <recommendedName>
        <fullName evidence="3">histidine kinase</fullName>
        <ecNumber evidence="3">2.7.13.3</ecNumber>
    </recommendedName>
</protein>
<keyword evidence="4" id="KW-1003">Cell membrane</keyword>
<dbReference type="EC" id="2.7.13.3" evidence="3"/>
<evidence type="ECO:0000256" key="12">
    <source>
        <dbReference type="SAM" id="Coils"/>
    </source>
</evidence>
<dbReference type="PROSITE" id="PS50109">
    <property type="entry name" value="HIS_KIN"/>
    <property type="match status" value="1"/>
</dbReference>
<evidence type="ECO:0000256" key="13">
    <source>
        <dbReference type="SAM" id="SignalP"/>
    </source>
</evidence>
<evidence type="ECO:0000256" key="11">
    <source>
        <dbReference type="PROSITE-ProRule" id="PRU00169"/>
    </source>
</evidence>
<dbReference type="Gene3D" id="1.10.287.130">
    <property type="match status" value="1"/>
</dbReference>
<evidence type="ECO:0000256" key="4">
    <source>
        <dbReference type="ARBA" id="ARBA00022475"/>
    </source>
</evidence>
<comment type="catalytic activity">
    <reaction evidence="1">
        <text>ATP + protein L-histidine = ADP + protein N-phospho-L-histidine.</text>
        <dbReference type="EC" id="2.7.13.3"/>
    </reaction>
</comment>
<keyword evidence="7" id="KW-0812">Transmembrane</keyword>
<comment type="subcellular location">
    <subcellularLocation>
        <location evidence="2">Cell inner membrane</location>
        <topology evidence="2">Multi-pass membrane protein</topology>
    </subcellularLocation>
</comment>
<keyword evidence="10" id="KW-0472">Membrane</keyword>
<sequence length="745" mass="79005">MKRAARTLRFRLFLLAASGLLPLALVASAALAYFSADHVHDAELAALDISRALATAVDAEHRATISVLQSLALSDEVQSGRLASLLPAARRVASSQGWRAIVVADAYGHLVLSTSEAPAEDNPQPVEPASLARVIQTGQPAVGQVREGRNKQGGAFAVRVPVMHDGQVKYVLSAVIPAERMGDVLTRQKVPDSSTLAIFDQAGNTVARSRANGMKRPSPTLQALLDSGAPEGRGRTVTLEGVRSFTGFSRLKGSGWAVATGISAGDADEAFVHVLGAVIAGLAASLALSAFLAWYFARGVTDPIDHLKSAAGALGRGEPVALPALQISELQDVAAALRLASDERDLAAQERRFAEAERETLLARVTEALRQAEEAGRSKDEFLAMLGHELRNPLAPMATALHLMARKGDERTRMEREVMERQVAHMKRLVDDLLDVSRITSKRLTMRFEPLRLADLVRHAAHALEPVLGRRGLALQVAPEAELLWVSGDEVRLGQVLNNLLGNAIKFSGPDASIALRLARRGNEAEICVQDTGPGMAPEVLAHVFDLFYQAPQGSDRSRGGLGLGLAIVRSLVEMHGGSVRAESPGEGHGSTFIVCLPLVAAPLQGPAQAAQAHAAGHSGRVLVVDDNQDAADTAGSLLELAGYAVKVAYDPAVALQTLDEFRPDVALLDIGLPGMSGYELAERVRAHPNGRNTGLVALTGYGTQADAQRSREAGFDSHMVKPVAPSALVAAVEECVRKHNQEKT</sequence>
<dbReference type="Proteomes" id="UP000541185">
    <property type="component" value="Unassembled WGS sequence"/>
</dbReference>
<evidence type="ECO:0000256" key="5">
    <source>
        <dbReference type="ARBA" id="ARBA00022553"/>
    </source>
</evidence>
<evidence type="ECO:0000313" key="16">
    <source>
        <dbReference type="EMBL" id="NML45258.1"/>
    </source>
</evidence>
<dbReference type="InterPro" id="IPR005467">
    <property type="entry name" value="His_kinase_dom"/>
</dbReference>
<name>A0A848HCI9_9BURK</name>
<keyword evidence="17" id="KW-1185">Reference proteome</keyword>
<dbReference type="AlphaFoldDB" id="A0A848HCI9"/>
<evidence type="ECO:0000256" key="9">
    <source>
        <dbReference type="ARBA" id="ARBA00022989"/>
    </source>
</evidence>
<keyword evidence="9" id="KW-1133">Transmembrane helix</keyword>
<proteinExistence type="predicted"/>
<organism evidence="16 17">
    <name type="scientific">Ramlibacter agri</name>
    <dbReference type="NCBI Taxonomy" id="2728837"/>
    <lineage>
        <taxon>Bacteria</taxon>
        <taxon>Pseudomonadati</taxon>
        <taxon>Pseudomonadota</taxon>
        <taxon>Betaproteobacteria</taxon>
        <taxon>Burkholderiales</taxon>
        <taxon>Comamonadaceae</taxon>
        <taxon>Ramlibacter</taxon>
    </lineage>
</organism>
<dbReference type="InterPro" id="IPR036890">
    <property type="entry name" value="HATPase_C_sf"/>
</dbReference>
<evidence type="ECO:0000256" key="6">
    <source>
        <dbReference type="ARBA" id="ARBA00022679"/>
    </source>
</evidence>
<dbReference type="SUPFAM" id="SSF52172">
    <property type="entry name" value="CheY-like"/>
    <property type="match status" value="1"/>
</dbReference>
<dbReference type="SMART" id="SM00448">
    <property type="entry name" value="REC"/>
    <property type="match status" value="1"/>
</dbReference>
<dbReference type="SMART" id="SM00388">
    <property type="entry name" value="HisKA"/>
    <property type="match status" value="1"/>
</dbReference>
<dbReference type="GO" id="GO:0000155">
    <property type="term" value="F:phosphorelay sensor kinase activity"/>
    <property type="evidence" value="ECO:0007669"/>
    <property type="project" value="InterPro"/>
</dbReference>
<keyword evidence="8" id="KW-0418">Kinase</keyword>
<dbReference type="FunFam" id="3.30.565.10:FF:000006">
    <property type="entry name" value="Sensor histidine kinase WalK"/>
    <property type="match status" value="1"/>
</dbReference>
<dbReference type="CDD" id="cd17580">
    <property type="entry name" value="REC_2_DhkD-like"/>
    <property type="match status" value="1"/>
</dbReference>
<dbReference type="InterPro" id="IPR033479">
    <property type="entry name" value="dCache_1"/>
</dbReference>